<dbReference type="InterPro" id="IPR016152">
    <property type="entry name" value="PTrfase/Anion_transptr"/>
</dbReference>
<dbReference type="GO" id="GO:0008982">
    <property type="term" value="F:protein-N(PI)-phosphohistidine-sugar phosphotransferase activity"/>
    <property type="evidence" value="ECO:0007669"/>
    <property type="project" value="InterPro"/>
</dbReference>
<dbReference type="Pfam" id="PF00874">
    <property type="entry name" value="PRD"/>
    <property type="match status" value="1"/>
</dbReference>
<dbReference type="InterPro" id="IPR051351">
    <property type="entry name" value="Ascorbate-PTS_EIIA_comp"/>
</dbReference>
<dbReference type="InterPro" id="IPR036388">
    <property type="entry name" value="WH-like_DNA-bd_sf"/>
</dbReference>
<evidence type="ECO:0000259" key="12">
    <source>
        <dbReference type="PROSITE" id="PS51099"/>
    </source>
</evidence>
<dbReference type="RefSeq" id="WP_154608950.1">
    <property type="nucleotide sequence ID" value="NZ_CP072115.1"/>
</dbReference>
<dbReference type="EMBL" id="WLCG01000009">
    <property type="protein sequence ID" value="MTB64751.1"/>
    <property type="molecule type" value="Genomic_DNA"/>
</dbReference>
<evidence type="ECO:0000256" key="6">
    <source>
        <dbReference type="ARBA" id="ARBA00022683"/>
    </source>
</evidence>
<reference evidence="15 17" key="1">
    <citation type="submission" date="2019-10" db="EMBL/GenBank/DDBJ databases">
        <title>Streptococcis sp, isolated from the respiratory tract of Marmot.</title>
        <authorList>
            <person name="Zhang G."/>
        </authorList>
    </citation>
    <scope>NUCLEOTIDE SEQUENCE [LARGE SCALE GENOMIC DNA]</scope>
    <source>
        <strain evidence="15">Zg-70</strain>
        <strain evidence="17">zg-70</strain>
    </source>
</reference>
<comment type="subcellular location">
    <subcellularLocation>
        <location evidence="1">Cytoplasm</location>
    </subcellularLocation>
</comment>
<dbReference type="Proteomes" id="UP000435060">
    <property type="component" value="Unassembled WGS sequence"/>
</dbReference>
<name>A0A6I4RAB5_9STRE</name>
<dbReference type="GO" id="GO:0009401">
    <property type="term" value="P:phosphoenolpyruvate-dependent sugar phosphotransferase system"/>
    <property type="evidence" value="ECO:0007669"/>
    <property type="project" value="UniProtKB-KW"/>
</dbReference>
<evidence type="ECO:0000313" key="15">
    <source>
        <dbReference type="EMBL" id="MWV56746.1"/>
    </source>
</evidence>
<protein>
    <recommendedName>
        <fullName evidence="9">Ascorbate-specific PTS system EIIA component</fullName>
    </recommendedName>
    <alternativeName>
        <fullName evidence="10">Ascorbate-specific phosphotransferase enzyme IIA component</fullName>
    </alternativeName>
</protein>
<dbReference type="CDD" id="cd05568">
    <property type="entry name" value="PTS_IIB_bgl_like"/>
    <property type="match status" value="1"/>
</dbReference>
<dbReference type="GO" id="GO:0016301">
    <property type="term" value="F:kinase activity"/>
    <property type="evidence" value="ECO:0007669"/>
    <property type="project" value="UniProtKB-KW"/>
</dbReference>
<evidence type="ECO:0000256" key="9">
    <source>
        <dbReference type="ARBA" id="ARBA00041175"/>
    </source>
</evidence>
<dbReference type="PROSITE" id="PS51094">
    <property type="entry name" value="PTS_EIIA_TYPE_2"/>
    <property type="match status" value="1"/>
</dbReference>
<evidence type="ECO:0000256" key="3">
    <source>
        <dbReference type="ARBA" id="ARBA00022490"/>
    </source>
</evidence>
<dbReference type="Gene3D" id="3.40.930.10">
    <property type="entry name" value="Mannitol-specific EII, Chain A"/>
    <property type="match status" value="1"/>
</dbReference>
<dbReference type="PANTHER" id="PTHR36203:SF1">
    <property type="entry name" value="ASCORBATE-SPECIFIC PTS SYSTEM EIIA COMPONENT"/>
    <property type="match status" value="1"/>
</dbReference>
<evidence type="ECO:0000256" key="7">
    <source>
        <dbReference type="ARBA" id="ARBA00022777"/>
    </source>
</evidence>
<dbReference type="GO" id="GO:0006355">
    <property type="term" value="P:regulation of DNA-templated transcription"/>
    <property type="evidence" value="ECO:0007669"/>
    <property type="project" value="InterPro"/>
</dbReference>
<evidence type="ECO:0000259" key="13">
    <source>
        <dbReference type="PROSITE" id="PS51372"/>
    </source>
</evidence>
<dbReference type="InterPro" id="IPR011608">
    <property type="entry name" value="PRD"/>
</dbReference>
<reference evidence="14 16" key="2">
    <citation type="submission" date="2019-11" db="EMBL/GenBank/DDBJ databases">
        <title>Streptococcis sp. isolated from the respiratory tract of Marmot.</title>
        <authorList>
            <person name="Zhang G."/>
        </authorList>
    </citation>
    <scope>NUCLEOTIDE SEQUENCE [LARGE SCALE GENOMIC DNA]</scope>
    <source>
        <strain evidence="16">zg-86</strain>
        <strain evidence="14">Zg-86</strain>
    </source>
</reference>
<dbReference type="PANTHER" id="PTHR36203">
    <property type="entry name" value="ASCORBATE-SPECIFIC PTS SYSTEM EIIA COMPONENT"/>
    <property type="match status" value="1"/>
</dbReference>
<proteinExistence type="predicted"/>
<gene>
    <name evidence="14" type="ORF">GGG87_07060</name>
    <name evidence="15" type="ORF">GGH11_07140</name>
</gene>
<dbReference type="Proteomes" id="UP000435423">
    <property type="component" value="Unassembled WGS sequence"/>
</dbReference>
<comment type="function">
    <text evidence="8">The phosphoenolpyruvate-dependent sugar phosphotransferase system (sugar PTS), a major carbohydrate active transport system, catalyzes the phosphorylation of incoming sugar substrates concomitantly with their translocation across the cell membrane. The enzyme II UlaABC PTS system is involved in ascorbate transport.</text>
</comment>
<keyword evidence="6" id="KW-0598">Phosphotransferase system</keyword>
<keyword evidence="3" id="KW-0963">Cytoplasm</keyword>
<evidence type="ECO:0000256" key="4">
    <source>
        <dbReference type="ARBA" id="ARBA00022553"/>
    </source>
</evidence>
<evidence type="ECO:0000256" key="1">
    <source>
        <dbReference type="ARBA" id="ARBA00004496"/>
    </source>
</evidence>
<comment type="caution">
    <text evidence="15">The sequence shown here is derived from an EMBL/GenBank/DDBJ whole genome shotgun (WGS) entry which is preliminary data.</text>
</comment>
<dbReference type="AlphaFoldDB" id="A0A6I4RAB5"/>
<dbReference type="PROSITE" id="PS51372">
    <property type="entry name" value="PRD_2"/>
    <property type="match status" value="1"/>
</dbReference>
<dbReference type="PROSITE" id="PS51099">
    <property type="entry name" value="PTS_EIIB_TYPE_2"/>
    <property type="match status" value="1"/>
</dbReference>
<evidence type="ECO:0000256" key="5">
    <source>
        <dbReference type="ARBA" id="ARBA00022679"/>
    </source>
</evidence>
<dbReference type="Gene3D" id="3.40.50.2300">
    <property type="match status" value="1"/>
</dbReference>
<feature type="domain" description="PRD" evidence="13">
    <location>
        <begin position="280"/>
        <end position="388"/>
    </location>
</feature>
<evidence type="ECO:0000313" key="17">
    <source>
        <dbReference type="Proteomes" id="UP000435423"/>
    </source>
</evidence>
<dbReference type="InterPro" id="IPR002178">
    <property type="entry name" value="PTS_EIIA_type-2_dom"/>
</dbReference>
<evidence type="ECO:0000259" key="11">
    <source>
        <dbReference type="PROSITE" id="PS51094"/>
    </source>
</evidence>
<dbReference type="InterPro" id="IPR013011">
    <property type="entry name" value="PTS_EIIB_2"/>
</dbReference>
<keyword evidence="4" id="KW-0597">Phosphoprotein</keyword>
<keyword evidence="5" id="KW-0808">Transferase</keyword>
<dbReference type="Pfam" id="PF00359">
    <property type="entry name" value="PTS_EIIA_2"/>
    <property type="match status" value="1"/>
</dbReference>
<dbReference type="InterPro" id="IPR036634">
    <property type="entry name" value="PRD_sf"/>
</dbReference>
<keyword evidence="2" id="KW-0813">Transport</keyword>
<keyword evidence="7" id="KW-0418">Kinase</keyword>
<evidence type="ECO:0000256" key="8">
    <source>
        <dbReference type="ARBA" id="ARBA00037387"/>
    </source>
</evidence>
<dbReference type="Gene3D" id="1.10.10.10">
    <property type="entry name" value="Winged helix-like DNA-binding domain superfamily/Winged helix DNA-binding domain"/>
    <property type="match status" value="1"/>
</dbReference>
<dbReference type="EMBL" id="WUBJ01000008">
    <property type="protein sequence ID" value="MWV56746.1"/>
    <property type="molecule type" value="Genomic_DNA"/>
</dbReference>
<evidence type="ECO:0000256" key="2">
    <source>
        <dbReference type="ARBA" id="ARBA00022448"/>
    </source>
</evidence>
<evidence type="ECO:0000256" key="10">
    <source>
        <dbReference type="ARBA" id="ARBA00042072"/>
    </source>
</evidence>
<evidence type="ECO:0000313" key="14">
    <source>
        <dbReference type="EMBL" id="MTB64751.1"/>
    </source>
</evidence>
<organism evidence="15 17">
    <name type="scientific">Streptococcus zhangguiae</name>
    <dbReference type="NCBI Taxonomy" id="2664091"/>
    <lineage>
        <taxon>Bacteria</taxon>
        <taxon>Bacillati</taxon>
        <taxon>Bacillota</taxon>
        <taxon>Bacilli</taxon>
        <taxon>Lactobacillales</taxon>
        <taxon>Streptococcaceae</taxon>
        <taxon>Streptococcus</taxon>
    </lineage>
</organism>
<dbReference type="GO" id="GO:0005737">
    <property type="term" value="C:cytoplasm"/>
    <property type="evidence" value="ECO:0007669"/>
    <property type="project" value="UniProtKB-SubCell"/>
</dbReference>
<dbReference type="InterPro" id="IPR036095">
    <property type="entry name" value="PTS_EIIB-like_sf"/>
</dbReference>
<sequence length="661" mass="76833">MYNVLESRLINSLLDQDSSATLLAKELNLSMKDFTTAVEQINLKYHLPLIYRQQDKVAINQEILEKHSRIIKILSQLDNRIFDRSIRKKIILLILLMKKEYLPVEVFIAANQVSKNTVIADIRELKEECSAKSINISYNRRTGYFISGDELHLRSLLVSSLMDVLELNNSVLILYRTGLFDFTSVQFLRTKLEILEGKMNISFADDLIRKLPYTLFSIIKRIKQFQVDLKEFHDLKGTKEFITVKDLFWEFDFLKERDLLYLTFLVMSSNVIVATQYDSELECLLNRCTDQFIQAIEKNLVIQFRDDTKIKEDLIAHLRPAIFRVKLGLHVINAIADVFIEEYWYFYEAVVNHIHFLSPIFDQLPLSKDEIVLIAMIVMGNVTPTSNAKTPFTGAVICKNGRAISHLLADVMSDWFPNIHMSHIMSKRQFEYVKPEVDFIFTTIPIQSAIPTFMIQPFLSEDEKKQLIQDVLDTIQKDPNLKAKEVIFSITSLIPEESKNDILEALEGFFGQLAVPKQEKNSILHSVSQISIREEMEWQQVIYSSYEEVYSRGSITENYIMKCQQSFYESYTTQIISNEVLLPHSLPENGVLEPDVQIILLRKPLIAPNQQSYRMIIALAPGYENEHVPWLVELNKKLRVDTKREQIFNARTSEELFEKIK</sequence>
<keyword evidence="16" id="KW-1185">Reference proteome</keyword>
<dbReference type="Gene3D" id="1.10.1790.10">
    <property type="entry name" value="PRD domain"/>
    <property type="match status" value="1"/>
</dbReference>
<feature type="domain" description="PTS EIIB type-2" evidence="12">
    <location>
        <begin position="392"/>
        <end position="479"/>
    </location>
</feature>
<dbReference type="SUPFAM" id="SSF52794">
    <property type="entry name" value="PTS system IIB component-like"/>
    <property type="match status" value="1"/>
</dbReference>
<evidence type="ECO:0000313" key="16">
    <source>
        <dbReference type="Proteomes" id="UP000435060"/>
    </source>
</evidence>
<dbReference type="SUPFAM" id="SSF55804">
    <property type="entry name" value="Phoshotransferase/anion transport protein"/>
    <property type="match status" value="1"/>
</dbReference>
<dbReference type="SUPFAM" id="SSF63520">
    <property type="entry name" value="PTS-regulatory domain, PRD"/>
    <property type="match status" value="1"/>
</dbReference>
<feature type="domain" description="PTS EIIA type-2" evidence="11">
    <location>
        <begin position="521"/>
        <end position="661"/>
    </location>
</feature>
<accession>A0A6I4RAB5</accession>